<accession>A0ABW4I7F8</accession>
<gene>
    <name evidence="6" type="ORF">ACFSCW_15600</name>
</gene>
<dbReference type="InterPro" id="IPR050109">
    <property type="entry name" value="HTH-type_TetR-like_transc_reg"/>
</dbReference>
<evidence type="ECO:0000256" key="2">
    <source>
        <dbReference type="ARBA" id="ARBA00023125"/>
    </source>
</evidence>
<organism evidence="6 7">
    <name type="scientific">Sphingomonas tabacisoli</name>
    <dbReference type="NCBI Taxonomy" id="2249466"/>
    <lineage>
        <taxon>Bacteria</taxon>
        <taxon>Pseudomonadati</taxon>
        <taxon>Pseudomonadota</taxon>
        <taxon>Alphaproteobacteria</taxon>
        <taxon>Sphingomonadales</taxon>
        <taxon>Sphingomonadaceae</taxon>
        <taxon>Sphingomonas</taxon>
    </lineage>
</organism>
<dbReference type="InterPro" id="IPR001647">
    <property type="entry name" value="HTH_TetR"/>
</dbReference>
<keyword evidence="3" id="KW-0804">Transcription</keyword>
<dbReference type="PANTHER" id="PTHR30055">
    <property type="entry name" value="HTH-TYPE TRANSCRIPTIONAL REGULATOR RUTR"/>
    <property type="match status" value="1"/>
</dbReference>
<dbReference type="InterPro" id="IPR009057">
    <property type="entry name" value="Homeodomain-like_sf"/>
</dbReference>
<dbReference type="SUPFAM" id="SSF46689">
    <property type="entry name" value="Homeodomain-like"/>
    <property type="match status" value="1"/>
</dbReference>
<name>A0ABW4I7F8_9SPHN</name>
<keyword evidence="7" id="KW-1185">Reference proteome</keyword>
<dbReference type="RefSeq" id="WP_380891115.1">
    <property type="nucleotide sequence ID" value="NZ_JBHUDY010000002.1"/>
</dbReference>
<feature type="DNA-binding region" description="H-T-H motif" evidence="4">
    <location>
        <begin position="36"/>
        <end position="55"/>
    </location>
</feature>
<dbReference type="Gene3D" id="1.10.357.10">
    <property type="entry name" value="Tetracycline Repressor, domain 2"/>
    <property type="match status" value="1"/>
</dbReference>
<evidence type="ECO:0000259" key="5">
    <source>
        <dbReference type="PROSITE" id="PS50977"/>
    </source>
</evidence>
<keyword evidence="2 4" id="KW-0238">DNA-binding</keyword>
<dbReference type="PROSITE" id="PS50977">
    <property type="entry name" value="HTH_TETR_2"/>
    <property type="match status" value="1"/>
</dbReference>
<evidence type="ECO:0000256" key="1">
    <source>
        <dbReference type="ARBA" id="ARBA00023015"/>
    </source>
</evidence>
<evidence type="ECO:0000313" key="7">
    <source>
        <dbReference type="Proteomes" id="UP001597115"/>
    </source>
</evidence>
<evidence type="ECO:0000313" key="6">
    <source>
        <dbReference type="EMBL" id="MFD1613230.1"/>
    </source>
</evidence>
<sequence length="229" mass="25729">MDQKPRRRTRDPVATREAILAAARTLIARDGPDGLSLSEVAQLAGVNRGTAYQRFSTREKLVEATLESVSNMLFEATFGSSEAVAAKDVIEIDVLALTQALADFAINNPALCRIWFLQLLASEHPDEDRFMHQYLESFRAFAETEYAVPGIDSEIVTLMTLSANFLWPVWAKAHEKSDEERRKLARRFVDEALRMSMFGTMRAERYPELARRVGSHEGDQPLRALAGGR</sequence>
<protein>
    <submittedName>
        <fullName evidence="6">TetR/AcrR family transcriptional regulator</fullName>
    </submittedName>
</protein>
<dbReference type="EMBL" id="JBHUDY010000002">
    <property type="protein sequence ID" value="MFD1613230.1"/>
    <property type="molecule type" value="Genomic_DNA"/>
</dbReference>
<keyword evidence="1" id="KW-0805">Transcription regulation</keyword>
<proteinExistence type="predicted"/>
<dbReference type="Proteomes" id="UP001597115">
    <property type="component" value="Unassembled WGS sequence"/>
</dbReference>
<dbReference type="PRINTS" id="PR00455">
    <property type="entry name" value="HTHTETR"/>
</dbReference>
<dbReference type="Pfam" id="PF00440">
    <property type="entry name" value="TetR_N"/>
    <property type="match status" value="1"/>
</dbReference>
<comment type="caution">
    <text evidence="6">The sequence shown here is derived from an EMBL/GenBank/DDBJ whole genome shotgun (WGS) entry which is preliminary data.</text>
</comment>
<evidence type="ECO:0000256" key="4">
    <source>
        <dbReference type="PROSITE-ProRule" id="PRU00335"/>
    </source>
</evidence>
<feature type="domain" description="HTH tetR-type" evidence="5">
    <location>
        <begin position="13"/>
        <end position="73"/>
    </location>
</feature>
<evidence type="ECO:0000256" key="3">
    <source>
        <dbReference type="ARBA" id="ARBA00023163"/>
    </source>
</evidence>
<reference evidence="7" key="1">
    <citation type="journal article" date="2019" name="Int. J. Syst. Evol. Microbiol.">
        <title>The Global Catalogue of Microorganisms (GCM) 10K type strain sequencing project: providing services to taxonomists for standard genome sequencing and annotation.</title>
        <authorList>
            <consortium name="The Broad Institute Genomics Platform"/>
            <consortium name="The Broad Institute Genome Sequencing Center for Infectious Disease"/>
            <person name="Wu L."/>
            <person name="Ma J."/>
        </authorList>
    </citation>
    <scope>NUCLEOTIDE SEQUENCE [LARGE SCALE GENOMIC DNA]</scope>
    <source>
        <strain evidence="7">CGMCC 1.16275</strain>
    </source>
</reference>
<dbReference type="PANTHER" id="PTHR30055:SF234">
    <property type="entry name" value="HTH-TYPE TRANSCRIPTIONAL REGULATOR BETI"/>
    <property type="match status" value="1"/>
</dbReference>